<dbReference type="GeneID" id="100366951"/>
<gene>
    <name evidence="11" type="primary">LOC100366951</name>
</gene>
<dbReference type="PANTHER" id="PTHR13295">
    <property type="entry name" value="GLUTAMATE CYSTEINE LIGASE REGULATORY SUBUNIT"/>
    <property type="match status" value="1"/>
</dbReference>
<dbReference type="RefSeq" id="XP_002732117.1">
    <property type="nucleotide sequence ID" value="XM_002732071.2"/>
</dbReference>
<dbReference type="SUPFAM" id="SSF51430">
    <property type="entry name" value="NAD(P)-linked oxidoreductase"/>
    <property type="match status" value="1"/>
</dbReference>
<evidence type="ECO:0000256" key="7">
    <source>
        <dbReference type="ARBA" id="ARBA00031732"/>
    </source>
</evidence>
<comment type="similarity">
    <text evidence="2">Belongs to the aldo/keto reductase family. Glutamate--cysteine ligase light chain subfamily.</text>
</comment>
<dbReference type="PANTHER" id="PTHR13295:SF4">
    <property type="entry name" value="GLUTAMATE--CYSTEINE LIGASE REGULATORY SUBUNIT"/>
    <property type="match status" value="1"/>
</dbReference>
<comment type="subunit">
    <text evidence="3">Heterodimer of a catalytic heavy chain and a regulatory light chain.</text>
</comment>
<protein>
    <recommendedName>
        <fullName evidence="7">GCS light chain</fullName>
    </recommendedName>
    <alternativeName>
        <fullName evidence="5">Gamma-ECS regulatory subunit</fullName>
    </alternativeName>
    <alternativeName>
        <fullName evidence="8">Gamma-glutamylcysteine synthetase regulatory subunit</fullName>
    </alternativeName>
    <alternativeName>
        <fullName evidence="6">Glutamate--cysteine ligase modifier subunit</fullName>
    </alternativeName>
</protein>
<sequence length="244" mass="28398">MELNGHTLEQLKISLLATLNSWFKHTDRDSLKNLQTVECFDYKYIEKIPEAERYTLKLTVKLFVCNVEPELMRQAVDRVCLELGVTKIDLLLLSMPEKPFEEDLTIEHFKPLWIMLETLVDEGKIEALGVSDLDKIMLEQLFIWSKVKPSINQVNLQSCCVMPPEMTEFAKENEIQLLTHSDPKEILPPKVFRDVLSETCHPDDGANWFPSWILRYSVLIKQRGIIKTKGYIVKSQRLGQQEMF</sequence>
<dbReference type="InterPro" id="IPR032963">
    <property type="entry name" value="Gclm"/>
</dbReference>
<dbReference type="Gene3D" id="3.20.20.100">
    <property type="entry name" value="NADP-dependent oxidoreductase domain"/>
    <property type="match status" value="1"/>
</dbReference>
<name>A0ABM0GKU2_SACKO</name>
<evidence type="ECO:0000313" key="10">
    <source>
        <dbReference type="Proteomes" id="UP000694865"/>
    </source>
</evidence>
<evidence type="ECO:0000256" key="5">
    <source>
        <dbReference type="ARBA" id="ARBA00030406"/>
    </source>
</evidence>
<accession>A0ABM0GKU2</accession>
<keyword evidence="4" id="KW-0317">Glutathione biosynthesis</keyword>
<dbReference type="InterPro" id="IPR023210">
    <property type="entry name" value="NADP_OxRdtase_dom"/>
</dbReference>
<evidence type="ECO:0000259" key="9">
    <source>
        <dbReference type="Pfam" id="PF00248"/>
    </source>
</evidence>
<evidence type="ECO:0000313" key="11">
    <source>
        <dbReference type="RefSeq" id="XP_002732117.1"/>
    </source>
</evidence>
<feature type="domain" description="NADP-dependent oxidoreductase" evidence="9">
    <location>
        <begin position="45"/>
        <end position="181"/>
    </location>
</feature>
<dbReference type="InterPro" id="IPR036812">
    <property type="entry name" value="NAD(P)_OxRdtase_dom_sf"/>
</dbReference>
<evidence type="ECO:0000256" key="8">
    <source>
        <dbReference type="ARBA" id="ARBA00032926"/>
    </source>
</evidence>
<reference evidence="11" key="1">
    <citation type="submission" date="2025-08" db="UniProtKB">
        <authorList>
            <consortium name="RefSeq"/>
        </authorList>
    </citation>
    <scope>IDENTIFICATION</scope>
    <source>
        <tissue evidence="11">Testes</tissue>
    </source>
</reference>
<evidence type="ECO:0000256" key="2">
    <source>
        <dbReference type="ARBA" id="ARBA00008612"/>
    </source>
</evidence>
<keyword evidence="10" id="KW-1185">Reference proteome</keyword>
<proteinExistence type="inferred from homology"/>
<comment type="pathway">
    <text evidence="1">Sulfur metabolism; glutathione biosynthesis; glutathione from L-cysteine and L-glutamate: step 1/2.</text>
</comment>
<evidence type="ECO:0000256" key="3">
    <source>
        <dbReference type="ARBA" id="ARBA00011532"/>
    </source>
</evidence>
<evidence type="ECO:0000256" key="1">
    <source>
        <dbReference type="ARBA" id="ARBA00005006"/>
    </source>
</evidence>
<evidence type="ECO:0000256" key="6">
    <source>
        <dbReference type="ARBA" id="ARBA00031154"/>
    </source>
</evidence>
<dbReference type="Proteomes" id="UP000694865">
    <property type="component" value="Unplaced"/>
</dbReference>
<organism evidence="10 11">
    <name type="scientific">Saccoglossus kowalevskii</name>
    <name type="common">Acorn worm</name>
    <dbReference type="NCBI Taxonomy" id="10224"/>
    <lineage>
        <taxon>Eukaryota</taxon>
        <taxon>Metazoa</taxon>
        <taxon>Hemichordata</taxon>
        <taxon>Enteropneusta</taxon>
        <taxon>Harrimaniidae</taxon>
        <taxon>Saccoglossus</taxon>
    </lineage>
</organism>
<evidence type="ECO:0000256" key="4">
    <source>
        <dbReference type="ARBA" id="ARBA00022684"/>
    </source>
</evidence>
<dbReference type="Pfam" id="PF00248">
    <property type="entry name" value="Aldo_ket_red"/>
    <property type="match status" value="1"/>
</dbReference>